<evidence type="ECO:0000256" key="1">
    <source>
        <dbReference type="SAM" id="SignalP"/>
    </source>
</evidence>
<evidence type="ECO:0000313" key="3">
    <source>
        <dbReference type="Proteomes" id="UP000316614"/>
    </source>
</evidence>
<evidence type="ECO:0000313" key="2">
    <source>
        <dbReference type="EMBL" id="QDH79708.1"/>
    </source>
</evidence>
<dbReference type="Proteomes" id="UP000316614">
    <property type="component" value="Chromosome"/>
</dbReference>
<proteinExistence type="predicted"/>
<dbReference type="KEGG" id="echi:FKX85_11960"/>
<name>A0A514CIQ9_9BACT</name>
<keyword evidence="1" id="KW-0732">Signal</keyword>
<gene>
    <name evidence="2" type="ORF">FKX85_11960</name>
</gene>
<dbReference type="OrthoDB" id="839699at2"/>
<feature type="signal peptide" evidence="1">
    <location>
        <begin position="1"/>
        <end position="26"/>
    </location>
</feature>
<keyword evidence="3" id="KW-1185">Reference proteome</keyword>
<reference evidence="2 3" key="1">
    <citation type="submission" date="2019-06" db="EMBL/GenBank/DDBJ databases">
        <title>Echinicola alkalisoli sp. nov. isolated from saline soil.</title>
        <authorList>
            <person name="Sun J.-Q."/>
            <person name="Xu L."/>
        </authorList>
    </citation>
    <scope>NUCLEOTIDE SEQUENCE [LARGE SCALE GENOMIC DNA]</scope>
    <source>
        <strain evidence="2 3">LN3S3</strain>
    </source>
</reference>
<dbReference type="AlphaFoldDB" id="A0A514CIQ9"/>
<dbReference type="EMBL" id="CP041253">
    <property type="protein sequence ID" value="QDH79708.1"/>
    <property type="molecule type" value="Genomic_DNA"/>
</dbReference>
<protein>
    <recommendedName>
        <fullName evidence="4">Lipoprotein</fullName>
    </recommendedName>
</protein>
<evidence type="ECO:0008006" key="4">
    <source>
        <dbReference type="Google" id="ProtNLM"/>
    </source>
</evidence>
<sequence length="102" mass="11826">MKKLLFILPILSITLFVVSCSSMKGAPNYKVGMEESDFLKVHPDAVISNLEGEQKTYRVVRDERFYLLATFEDERLVKLEEKELPPYWNKKTAPDASEDQKQ</sequence>
<dbReference type="RefSeq" id="WP_141614950.1">
    <property type="nucleotide sequence ID" value="NZ_CP041253.1"/>
</dbReference>
<dbReference type="PROSITE" id="PS51257">
    <property type="entry name" value="PROKAR_LIPOPROTEIN"/>
    <property type="match status" value="1"/>
</dbReference>
<feature type="chain" id="PRO_5021761659" description="Lipoprotein" evidence="1">
    <location>
        <begin position="27"/>
        <end position="102"/>
    </location>
</feature>
<accession>A0A514CIQ9</accession>
<organism evidence="2 3">
    <name type="scientific">Echinicola soli</name>
    <dbReference type="NCBI Taxonomy" id="2591634"/>
    <lineage>
        <taxon>Bacteria</taxon>
        <taxon>Pseudomonadati</taxon>
        <taxon>Bacteroidota</taxon>
        <taxon>Cytophagia</taxon>
        <taxon>Cytophagales</taxon>
        <taxon>Cyclobacteriaceae</taxon>
        <taxon>Echinicola</taxon>
    </lineage>
</organism>